<dbReference type="PANTHER" id="PTHR34655:SF2">
    <property type="entry name" value="PEROXIREDOXIN FAMILY PROTEIN"/>
    <property type="match status" value="1"/>
</dbReference>
<name>A0A9D7SXM0_9BACT</name>
<dbReference type="Proteomes" id="UP000808337">
    <property type="component" value="Unassembled WGS sequence"/>
</dbReference>
<dbReference type="PANTHER" id="PTHR34655">
    <property type="entry name" value="CONSERVED WITHIN P. AEROPHILUM"/>
    <property type="match status" value="1"/>
</dbReference>
<evidence type="ECO:0000313" key="2">
    <source>
        <dbReference type="Proteomes" id="UP000808337"/>
    </source>
</evidence>
<reference evidence="1 2" key="1">
    <citation type="submission" date="2020-10" db="EMBL/GenBank/DDBJ databases">
        <title>Connecting structure to function with the recovery of over 1000 high-quality activated sludge metagenome-assembled genomes encoding full-length rRNA genes using long-read sequencing.</title>
        <authorList>
            <person name="Singleton C.M."/>
            <person name="Petriglieri F."/>
            <person name="Kristensen J.M."/>
            <person name="Kirkegaard R.H."/>
            <person name="Michaelsen T.Y."/>
            <person name="Andersen M.H."/>
            <person name="Karst S.M."/>
            <person name="Dueholm M.S."/>
            <person name="Nielsen P.H."/>
            <person name="Albertsen M."/>
        </authorList>
    </citation>
    <scope>NUCLEOTIDE SEQUENCE [LARGE SCALE GENOMIC DNA]</scope>
    <source>
        <strain evidence="1">Ribe_18-Q3-R11-54_MAXAC.273</strain>
    </source>
</reference>
<dbReference type="InterPro" id="IPR032836">
    <property type="entry name" value="DsrE2-like"/>
</dbReference>
<dbReference type="EMBL" id="JADKGY010000033">
    <property type="protein sequence ID" value="MBK9985125.1"/>
    <property type="molecule type" value="Genomic_DNA"/>
</dbReference>
<dbReference type="InterPro" id="IPR027396">
    <property type="entry name" value="DsrEFH-like"/>
</dbReference>
<dbReference type="SUPFAM" id="SSF75169">
    <property type="entry name" value="DsrEFH-like"/>
    <property type="match status" value="1"/>
</dbReference>
<evidence type="ECO:0000313" key="1">
    <source>
        <dbReference type="EMBL" id="MBK9985125.1"/>
    </source>
</evidence>
<organism evidence="1 2">
    <name type="scientific">Candidatus Opimibacter skivensis</name>
    <dbReference type="NCBI Taxonomy" id="2982028"/>
    <lineage>
        <taxon>Bacteria</taxon>
        <taxon>Pseudomonadati</taxon>
        <taxon>Bacteroidota</taxon>
        <taxon>Saprospiria</taxon>
        <taxon>Saprospirales</taxon>
        <taxon>Saprospiraceae</taxon>
        <taxon>Candidatus Opimibacter</taxon>
    </lineage>
</organism>
<proteinExistence type="predicted"/>
<gene>
    <name evidence="1" type="ORF">IPP15_22670</name>
</gene>
<protein>
    <submittedName>
        <fullName evidence="1">DsrE/DsrF/DrsH-like family protein</fullName>
    </submittedName>
</protein>
<dbReference type="Gene3D" id="3.40.1260.10">
    <property type="entry name" value="DsrEFH-like"/>
    <property type="match status" value="1"/>
</dbReference>
<sequence>METTTVFTSKQNGAIKNENEVIKKMMIILSKASLENVYAAFILANGARSEGIEAEMFFTFFGLEAIQKKKLEHLHVATVGNPAMHIPTMLGGLPGMEAFATSMMQKEMDKLDIPPVHEFLEILSASGVKLWACKLAMDMFHLKKEDLIDDLDGVLTVGDFYQRGSGPGMHMLFV</sequence>
<comment type="caution">
    <text evidence="1">The sequence shown here is derived from an EMBL/GenBank/DDBJ whole genome shotgun (WGS) entry which is preliminary data.</text>
</comment>
<dbReference type="Pfam" id="PF13686">
    <property type="entry name" value="DrsE_2"/>
    <property type="match status" value="1"/>
</dbReference>
<accession>A0A9D7SXM0</accession>
<dbReference type="AlphaFoldDB" id="A0A9D7SXM0"/>